<evidence type="ECO:0000256" key="3">
    <source>
        <dbReference type="ARBA" id="ARBA00022630"/>
    </source>
</evidence>
<dbReference type="PANTHER" id="PTHR11455:SF22">
    <property type="entry name" value="CRYPTOCHROME DASH"/>
    <property type="match status" value="1"/>
</dbReference>
<dbReference type="EMBL" id="RXZH01000001">
    <property type="protein sequence ID" value="RTZ18002.1"/>
    <property type="molecule type" value="Genomic_DNA"/>
</dbReference>
<dbReference type="InterPro" id="IPR014729">
    <property type="entry name" value="Rossmann-like_a/b/a_fold"/>
</dbReference>
<evidence type="ECO:0000256" key="4">
    <source>
        <dbReference type="ARBA" id="ARBA00022827"/>
    </source>
</evidence>
<feature type="binding site" evidence="6">
    <location>
        <begin position="235"/>
        <end position="239"/>
    </location>
    <ligand>
        <name>FAD</name>
        <dbReference type="ChEBI" id="CHEBI:57692"/>
    </ligand>
</feature>
<dbReference type="RefSeq" id="WP_126572750.1">
    <property type="nucleotide sequence ID" value="NZ_RXZH01000001.1"/>
</dbReference>
<feature type="domain" description="Photolyase/cryptochrome alpha/beta" evidence="8">
    <location>
        <begin position="4"/>
        <end position="137"/>
    </location>
</feature>
<evidence type="ECO:0000259" key="8">
    <source>
        <dbReference type="PROSITE" id="PS51645"/>
    </source>
</evidence>
<comment type="cofactor">
    <cofactor evidence="6 7">
        <name>FAD</name>
        <dbReference type="ChEBI" id="CHEBI:57692"/>
    </cofactor>
    <text evidence="6 7">Binds 1 FAD per subunit.</text>
</comment>
<proteinExistence type="inferred from homology"/>
<comment type="cofactor">
    <cofactor evidence="7">
        <name>(6R)-5,10-methylene-5,6,7,8-tetrahydrofolate</name>
        <dbReference type="ChEBI" id="CHEBI:15636"/>
    </cofactor>
    <text evidence="7">Binds 1 5,10-methenyltetrahydrofolate (MTHF) per subunit.</text>
</comment>
<organism evidence="9 10">
    <name type="scientific">Vibrio aquaticus</name>
    <dbReference type="NCBI Taxonomy" id="2496559"/>
    <lineage>
        <taxon>Bacteria</taxon>
        <taxon>Pseudomonadati</taxon>
        <taxon>Pseudomonadota</taxon>
        <taxon>Gammaproteobacteria</taxon>
        <taxon>Vibrionales</taxon>
        <taxon>Vibrionaceae</taxon>
        <taxon>Vibrio</taxon>
    </lineage>
</organism>
<evidence type="ECO:0000256" key="2">
    <source>
        <dbReference type="ARBA" id="ARBA00017881"/>
    </source>
</evidence>
<dbReference type="PROSITE" id="PS51645">
    <property type="entry name" value="PHR_CRY_ALPHA_BETA"/>
    <property type="match status" value="1"/>
</dbReference>
<keyword evidence="5 7" id="KW-0157">Chromophore</keyword>
<feature type="binding site" evidence="6">
    <location>
        <position position="222"/>
    </location>
    <ligand>
        <name>FAD</name>
        <dbReference type="ChEBI" id="CHEBI:57692"/>
    </ligand>
</feature>
<dbReference type="Pfam" id="PF03441">
    <property type="entry name" value="FAD_binding_7"/>
    <property type="match status" value="1"/>
</dbReference>
<comment type="similarity">
    <text evidence="1 7">Belongs to the DNA photolyase class-1 family.</text>
</comment>
<dbReference type="PANTHER" id="PTHR11455">
    <property type="entry name" value="CRYPTOCHROME"/>
    <property type="match status" value="1"/>
</dbReference>
<dbReference type="InterPro" id="IPR006050">
    <property type="entry name" value="DNA_photolyase_N"/>
</dbReference>
<dbReference type="GO" id="GO:0000719">
    <property type="term" value="P:photoreactive repair"/>
    <property type="evidence" value="ECO:0007669"/>
    <property type="project" value="TreeGrafter"/>
</dbReference>
<keyword evidence="3 6" id="KW-0285">Flavoprotein</keyword>
<evidence type="ECO:0000313" key="10">
    <source>
        <dbReference type="Proteomes" id="UP000268973"/>
    </source>
</evidence>
<dbReference type="GO" id="GO:0071949">
    <property type="term" value="F:FAD binding"/>
    <property type="evidence" value="ECO:0007669"/>
    <property type="project" value="TreeGrafter"/>
</dbReference>
<protein>
    <recommendedName>
        <fullName evidence="2 7">Cryptochrome DASH</fullName>
    </recommendedName>
</protein>
<comment type="caution">
    <text evidence="9">The sequence shown here is derived from an EMBL/GenBank/DDBJ whole genome shotgun (WGS) entry which is preliminary data.</text>
</comment>
<dbReference type="Gene3D" id="3.40.50.620">
    <property type="entry name" value="HUPs"/>
    <property type="match status" value="1"/>
</dbReference>
<keyword evidence="4 6" id="KW-0274">FAD</keyword>
<gene>
    <name evidence="9" type="ORF">EJ063_04220</name>
</gene>
<dbReference type="InterPro" id="IPR005101">
    <property type="entry name" value="Cryptochr/Photolyase_FAD-bd"/>
</dbReference>
<dbReference type="NCBIfam" id="TIGR02765">
    <property type="entry name" value="crypto_DASH"/>
    <property type="match status" value="1"/>
</dbReference>
<dbReference type="InterPro" id="IPR002081">
    <property type="entry name" value="Cryptochrome/DNA_photolyase_1"/>
</dbReference>
<dbReference type="AlphaFoldDB" id="A0A432D256"/>
<dbReference type="InterPro" id="IPR036155">
    <property type="entry name" value="Crypto/Photolyase_N_sf"/>
</dbReference>
<dbReference type="SUPFAM" id="SSF52425">
    <property type="entry name" value="Cryptochrome/photolyase, N-terminal domain"/>
    <property type="match status" value="1"/>
</dbReference>
<dbReference type="Gene3D" id="1.10.579.10">
    <property type="entry name" value="DNA Cyclobutane Dipyrimidine Photolyase, subunit A, domain 3"/>
    <property type="match status" value="1"/>
</dbReference>
<evidence type="ECO:0000256" key="7">
    <source>
        <dbReference type="RuleBase" id="RU367151"/>
    </source>
</evidence>
<feature type="binding site" evidence="6">
    <location>
        <begin position="372"/>
        <end position="374"/>
    </location>
    <ligand>
        <name>FAD</name>
        <dbReference type="ChEBI" id="CHEBI:57692"/>
    </ligand>
</feature>
<dbReference type="GO" id="GO:0003677">
    <property type="term" value="F:DNA binding"/>
    <property type="evidence" value="ECO:0007669"/>
    <property type="project" value="TreeGrafter"/>
</dbReference>
<dbReference type="OrthoDB" id="9772484at2"/>
<dbReference type="Gene3D" id="1.25.40.80">
    <property type="match status" value="1"/>
</dbReference>
<dbReference type="Pfam" id="PF00875">
    <property type="entry name" value="DNA_photolyase"/>
    <property type="match status" value="1"/>
</dbReference>
<evidence type="ECO:0000256" key="1">
    <source>
        <dbReference type="ARBA" id="ARBA00005862"/>
    </source>
</evidence>
<dbReference type="PRINTS" id="PR00147">
    <property type="entry name" value="DNAPHOTLYASE"/>
</dbReference>
<keyword evidence="10" id="KW-1185">Reference proteome</keyword>
<evidence type="ECO:0000256" key="6">
    <source>
        <dbReference type="PIRSR" id="PIRSR602081-1"/>
    </source>
</evidence>
<sequence length="425" mass="49231">MPTCIGLYWFTNDLRITDNDLLHQASLEVDELICLYCFPTATPFLRHFSLQHRLGLPKERFTAQSVYELNARLEHLGQQLWLFDSEPAPILEKVIQQHNVTHFYCSHSAGSDEQQVVSSIEAQFPHLKMVLHSVGSLFQLAELPFDLVDLPKTFTQFRKKVESLSFAKPKTAYSLPRKRELSLSSLTIASLNTSYDVDFLGGESAGQSHCEHYFSTRLPSEYKQTRNGLDGMDYSTKFSPWLALGCLSPHCILQRLSTYERQQGANDSTYWIYFELLWREYFYWYGRKHQNRLFCLTGITDQTPSGSFDKQCFEAWAQGETPYLIVNACMKQLKRTGYMSNRGRQLVASCLIHELVLDWRYGAAYFESQLIDYDVGSNWGNWQYLAGVGADPRSSRQFNLQKQTEMYDPDGVFIRKWTKEDNEDN</sequence>
<dbReference type="Proteomes" id="UP000268973">
    <property type="component" value="Unassembled WGS sequence"/>
</dbReference>
<dbReference type="InterPro" id="IPR014133">
    <property type="entry name" value="Cry_DASH"/>
</dbReference>
<accession>A0A432D256</accession>
<dbReference type="GO" id="GO:0003913">
    <property type="term" value="F:DNA photolyase activity"/>
    <property type="evidence" value="ECO:0007669"/>
    <property type="project" value="InterPro"/>
</dbReference>
<feature type="binding site" evidence="6">
    <location>
        <begin position="275"/>
        <end position="283"/>
    </location>
    <ligand>
        <name>FAD</name>
        <dbReference type="ChEBI" id="CHEBI:57692"/>
    </ligand>
</feature>
<evidence type="ECO:0000256" key="5">
    <source>
        <dbReference type="ARBA" id="ARBA00022991"/>
    </source>
</evidence>
<dbReference type="SUPFAM" id="SSF48173">
    <property type="entry name" value="Cryptochrome/photolyase FAD-binding domain"/>
    <property type="match status" value="1"/>
</dbReference>
<reference evidence="9 10" key="1">
    <citation type="submission" date="2018-12" db="EMBL/GenBank/DDBJ databases">
        <title>Vibrio sp. isolated from China Sea.</title>
        <authorList>
            <person name="Li Y."/>
        </authorList>
    </citation>
    <scope>NUCLEOTIDE SEQUENCE [LARGE SCALE GENOMIC DNA]</scope>
    <source>
        <strain evidence="9 10">BEI207</strain>
    </source>
</reference>
<dbReference type="InterPro" id="IPR036134">
    <property type="entry name" value="Crypto/Photolyase_FAD-like_sf"/>
</dbReference>
<evidence type="ECO:0000313" key="9">
    <source>
        <dbReference type="EMBL" id="RTZ18002.1"/>
    </source>
</evidence>
<comment type="function">
    <text evidence="7">May have a photoreceptor function.</text>
</comment>
<name>A0A432D256_9VIBR</name>